<dbReference type="Proteomes" id="UP000178449">
    <property type="component" value="Unassembled WGS sequence"/>
</dbReference>
<evidence type="ECO:0000256" key="3">
    <source>
        <dbReference type="ARBA" id="ARBA00022500"/>
    </source>
</evidence>
<evidence type="ECO:0000256" key="10">
    <source>
        <dbReference type="SAM" id="MobiDB-lite"/>
    </source>
</evidence>
<comment type="subcellular location">
    <subcellularLocation>
        <location evidence="1">Cell membrane</location>
        <topology evidence="1">Multi-pass membrane protein</topology>
    </subcellularLocation>
</comment>
<proteinExistence type="inferred from homology"/>
<dbReference type="STRING" id="1817772.A2527_08275"/>
<organism evidence="13 14">
    <name type="scientific">Candidatus Lambdaproteobacteria bacterium RIFOXYD2_FULL_50_16</name>
    <dbReference type="NCBI Taxonomy" id="1817772"/>
    <lineage>
        <taxon>Bacteria</taxon>
        <taxon>Pseudomonadati</taxon>
        <taxon>Pseudomonadota</taxon>
        <taxon>Candidatus Lambdaproteobacteria</taxon>
    </lineage>
</organism>
<feature type="region of interest" description="Disordered" evidence="10">
    <location>
        <begin position="367"/>
        <end position="393"/>
    </location>
</feature>
<dbReference type="SMART" id="SM00283">
    <property type="entry name" value="MA"/>
    <property type="match status" value="1"/>
</dbReference>
<dbReference type="AlphaFoldDB" id="A0A1F6GAL5"/>
<sequence length="694" mass="75002">MTFSRKVLVGILLIAIIGIVPLVSLSYLALSQSEKALEDQARNSLLAVREIKKRVLIDYFDQVEHETHQLSLVVESFNENYTANERYLEKYQKDFGYYDLFLIRPDGYVFYTVAKEADYQTNLLNGKYANTGLGEVFRQAVKNKDFAIVDFAPYAPSNGDPAAFVAHPIIHEDGSIEAVVALQLSIEEIDHIMQIRDGMGETGETYLLGSDLLMRSDSYRDKEGHSVLASFRNPEKGKVDTVSSREALAGNSGVQEILDYNQNHVISAYAPIKVQGLNWAILAEISMAEVDIPVVALEKQVYGISAFVLVAVVLVILLIAWAARGEVAFLSRLVADLNVASDQVASASNQISSGAQQLSQGATEQAASLEEVSASMEEVSGQAKGNASGAEHTGTAVKEMTEMVAQSAENAQSASQLAQEARDSAKKGVHAMAQISKSMQEISDTSNKVSDIIEVINEITHQTKMLATNAAIEAARAGEQGKGFAVVADEVSKLAENSKSSAKEIAGLIKESNQKAKQGAGYVTDGDRVLQDILTKSNEVADLVNSISGYSKQQASKMHDVDGLVENIKTASREQAIGVEEVTEAIAQMDQVTQSNAANAEESAAAAEELNSQAEALKALVEQTALHFGVKTEQDTAPKKRLNLGKHKLTKVENQQEAKAVPRQSLPHTGQTGKTGKVVKPSHAIPMRDDFAEF</sequence>
<evidence type="ECO:0000256" key="7">
    <source>
        <dbReference type="ARBA" id="ARBA00029447"/>
    </source>
</evidence>
<evidence type="ECO:0000256" key="5">
    <source>
        <dbReference type="ARBA" id="ARBA00022989"/>
    </source>
</evidence>
<dbReference type="Pfam" id="PF02743">
    <property type="entry name" value="dCache_1"/>
    <property type="match status" value="1"/>
</dbReference>
<comment type="similarity">
    <text evidence="7">Belongs to the methyl-accepting chemotaxis (MCP) protein family.</text>
</comment>
<dbReference type="GO" id="GO:0004888">
    <property type="term" value="F:transmembrane signaling receptor activity"/>
    <property type="evidence" value="ECO:0007669"/>
    <property type="project" value="TreeGrafter"/>
</dbReference>
<dbReference type="GO" id="GO:0005886">
    <property type="term" value="C:plasma membrane"/>
    <property type="evidence" value="ECO:0007669"/>
    <property type="project" value="UniProtKB-SubCell"/>
</dbReference>
<dbReference type="EMBL" id="MFNE01000026">
    <property type="protein sequence ID" value="OGG95158.1"/>
    <property type="molecule type" value="Genomic_DNA"/>
</dbReference>
<keyword evidence="3" id="KW-0145">Chemotaxis</keyword>
<keyword evidence="2" id="KW-1003">Cell membrane</keyword>
<keyword evidence="4 11" id="KW-0812">Transmembrane</keyword>
<gene>
    <name evidence="13" type="ORF">A2527_08275</name>
</gene>
<evidence type="ECO:0000256" key="4">
    <source>
        <dbReference type="ARBA" id="ARBA00022692"/>
    </source>
</evidence>
<dbReference type="PANTHER" id="PTHR43531">
    <property type="entry name" value="PROTEIN ICFG"/>
    <property type="match status" value="1"/>
</dbReference>
<dbReference type="CDD" id="cd18773">
    <property type="entry name" value="PDC1_HK_sensor"/>
    <property type="match status" value="1"/>
</dbReference>
<dbReference type="InterPro" id="IPR033479">
    <property type="entry name" value="dCache_1"/>
</dbReference>
<feature type="region of interest" description="Disordered" evidence="10">
    <location>
        <begin position="408"/>
        <end position="432"/>
    </location>
</feature>
<dbReference type="PROSITE" id="PS50111">
    <property type="entry name" value="CHEMOTAXIS_TRANSDUC_2"/>
    <property type="match status" value="1"/>
</dbReference>
<dbReference type="InterPro" id="IPR004089">
    <property type="entry name" value="MCPsignal_dom"/>
</dbReference>
<reference evidence="13 14" key="1">
    <citation type="journal article" date="2016" name="Nat. Commun.">
        <title>Thousands of microbial genomes shed light on interconnected biogeochemical processes in an aquifer system.</title>
        <authorList>
            <person name="Anantharaman K."/>
            <person name="Brown C.T."/>
            <person name="Hug L.A."/>
            <person name="Sharon I."/>
            <person name="Castelle C.J."/>
            <person name="Probst A.J."/>
            <person name="Thomas B.C."/>
            <person name="Singh A."/>
            <person name="Wilkins M.J."/>
            <person name="Karaoz U."/>
            <person name="Brodie E.L."/>
            <person name="Williams K.H."/>
            <person name="Hubbard S.S."/>
            <person name="Banfield J.F."/>
        </authorList>
    </citation>
    <scope>NUCLEOTIDE SEQUENCE [LARGE SCALE GENOMIC DNA]</scope>
</reference>
<evidence type="ECO:0000256" key="9">
    <source>
        <dbReference type="SAM" id="Coils"/>
    </source>
</evidence>
<evidence type="ECO:0000313" key="13">
    <source>
        <dbReference type="EMBL" id="OGG95158.1"/>
    </source>
</evidence>
<feature type="compositionally biased region" description="Low complexity" evidence="10">
    <location>
        <begin position="408"/>
        <end position="419"/>
    </location>
</feature>
<keyword evidence="9" id="KW-0175">Coiled coil</keyword>
<protein>
    <recommendedName>
        <fullName evidence="12">Methyl-accepting transducer domain-containing protein</fullName>
    </recommendedName>
</protein>
<evidence type="ECO:0000256" key="2">
    <source>
        <dbReference type="ARBA" id="ARBA00022475"/>
    </source>
</evidence>
<comment type="caution">
    <text evidence="13">The sequence shown here is derived from an EMBL/GenBank/DDBJ whole genome shotgun (WGS) entry which is preliminary data.</text>
</comment>
<evidence type="ECO:0000256" key="1">
    <source>
        <dbReference type="ARBA" id="ARBA00004651"/>
    </source>
</evidence>
<name>A0A1F6GAL5_9PROT</name>
<dbReference type="CDD" id="cd11386">
    <property type="entry name" value="MCP_signal"/>
    <property type="match status" value="1"/>
</dbReference>
<evidence type="ECO:0000313" key="14">
    <source>
        <dbReference type="Proteomes" id="UP000178449"/>
    </source>
</evidence>
<dbReference type="SUPFAM" id="SSF58104">
    <property type="entry name" value="Methyl-accepting chemotaxis protein (MCP) signaling domain"/>
    <property type="match status" value="1"/>
</dbReference>
<keyword evidence="8" id="KW-0807">Transducer</keyword>
<dbReference type="InterPro" id="IPR051310">
    <property type="entry name" value="MCP_chemotaxis"/>
</dbReference>
<accession>A0A1F6GAL5</accession>
<dbReference type="Pfam" id="PF00015">
    <property type="entry name" value="MCPsignal"/>
    <property type="match status" value="1"/>
</dbReference>
<evidence type="ECO:0000256" key="6">
    <source>
        <dbReference type="ARBA" id="ARBA00023136"/>
    </source>
</evidence>
<feature type="coiled-coil region" evidence="9">
    <location>
        <begin position="597"/>
        <end position="627"/>
    </location>
</feature>
<feature type="region of interest" description="Disordered" evidence="10">
    <location>
        <begin position="652"/>
        <end position="694"/>
    </location>
</feature>
<feature type="transmembrane region" description="Helical" evidence="11">
    <location>
        <begin position="301"/>
        <end position="323"/>
    </location>
</feature>
<dbReference type="PANTHER" id="PTHR43531:SF11">
    <property type="entry name" value="METHYL-ACCEPTING CHEMOTAXIS PROTEIN 3"/>
    <property type="match status" value="1"/>
</dbReference>
<evidence type="ECO:0000256" key="8">
    <source>
        <dbReference type="PROSITE-ProRule" id="PRU00284"/>
    </source>
</evidence>
<dbReference type="GO" id="GO:0006935">
    <property type="term" value="P:chemotaxis"/>
    <property type="evidence" value="ECO:0007669"/>
    <property type="project" value="UniProtKB-KW"/>
</dbReference>
<evidence type="ECO:0000256" key="11">
    <source>
        <dbReference type="SAM" id="Phobius"/>
    </source>
</evidence>
<dbReference type="Gene3D" id="1.10.287.950">
    <property type="entry name" value="Methyl-accepting chemotaxis protein"/>
    <property type="match status" value="1"/>
</dbReference>
<feature type="transmembrane region" description="Helical" evidence="11">
    <location>
        <begin position="7"/>
        <end position="30"/>
    </location>
</feature>
<feature type="domain" description="Methyl-accepting transducer" evidence="12">
    <location>
        <begin position="340"/>
        <end position="590"/>
    </location>
</feature>
<dbReference type="Gene3D" id="3.30.450.20">
    <property type="entry name" value="PAS domain"/>
    <property type="match status" value="1"/>
</dbReference>
<evidence type="ECO:0000259" key="12">
    <source>
        <dbReference type="PROSITE" id="PS50111"/>
    </source>
</evidence>
<keyword evidence="6 11" id="KW-0472">Membrane</keyword>
<dbReference type="GO" id="GO:0007165">
    <property type="term" value="P:signal transduction"/>
    <property type="evidence" value="ECO:0007669"/>
    <property type="project" value="UniProtKB-KW"/>
</dbReference>
<keyword evidence="5 11" id="KW-1133">Transmembrane helix</keyword>